<evidence type="ECO:0000313" key="4">
    <source>
        <dbReference type="Proteomes" id="UP000315364"/>
    </source>
</evidence>
<dbReference type="InterPro" id="IPR050275">
    <property type="entry name" value="PGM_Phosphatase"/>
</dbReference>
<dbReference type="GO" id="GO:0016791">
    <property type="term" value="F:phosphatase activity"/>
    <property type="evidence" value="ECO:0007669"/>
    <property type="project" value="TreeGrafter"/>
</dbReference>
<evidence type="ECO:0000313" key="3">
    <source>
        <dbReference type="EMBL" id="QDZ12622.1"/>
    </source>
</evidence>
<dbReference type="GO" id="GO:0005737">
    <property type="term" value="C:cytoplasm"/>
    <property type="evidence" value="ECO:0007669"/>
    <property type="project" value="TreeGrafter"/>
</dbReference>
<evidence type="ECO:0000256" key="2">
    <source>
        <dbReference type="PIRSR" id="PIRSR613078-2"/>
    </source>
</evidence>
<dbReference type="Gene3D" id="3.40.50.1240">
    <property type="entry name" value="Phosphoglycerate mutase-like"/>
    <property type="match status" value="1"/>
</dbReference>
<dbReference type="InterPro" id="IPR029033">
    <property type="entry name" value="His_PPase_superfam"/>
</dbReference>
<reference evidence="3 4" key="1">
    <citation type="submission" date="2019-07" db="EMBL/GenBank/DDBJ databases">
        <title>Full genome sequence of Devosia sp. Gsoil 520.</title>
        <authorList>
            <person name="Im W.-T."/>
        </authorList>
    </citation>
    <scope>NUCLEOTIDE SEQUENCE [LARGE SCALE GENOMIC DNA]</scope>
    <source>
        <strain evidence="3 4">Gsoil 520</strain>
    </source>
</reference>
<dbReference type="Proteomes" id="UP000315364">
    <property type="component" value="Chromosome"/>
</dbReference>
<name>A0A5B8LZ22_9HYPH</name>
<organism evidence="3 4">
    <name type="scientific">Devosia ginsengisoli</name>
    <dbReference type="NCBI Taxonomy" id="400770"/>
    <lineage>
        <taxon>Bacteria</taxon>
        <taxon>Pseudomonadati</taxon>
        <taxon>Pseudomonadota</taxon>
        <taxon>Alphaproteobacteria</taxon>
        <taxon>Hyphomicrobiales</taxon>
        <taxon>Devosiaceae</taxon>
        <taxon>Devosia</taxon>
    </lineage>
</organism>
<dbReference type="CDD" id="cd07067">
    <property type="entry name" value="HP_PGM_like"/>
    <property type="match status" value="1"/>
</dbReference>
<dbReference type="InterPro" id="IPR013078">
    <property type="entry name" value="His_Pase_superF_clade-1"/>
</dbReference>
<feature type="active site" description="Tele-phosphohistidine intermediate" evidence="1">
    <location>
        <position position="9"/>
    </location>
</feature>
<dbReference type="PANTHER" id="PTHR48100:SF1">
    <property type="entry name" value="HISTIDINE PHOSPHATASE FAMILY PROTEIN-RELATED"/>
    <property type="match status" value="1"/>
</dbReference>
<keyword evidence="4" id="KW-1185">Reference proteome</keyword>
<proteinExistence type="predicted"/>
<dbReference type="PANTHER" id="PTHR48100">
    <property type="entry name" value="BROAD-SPECIFICITY PHOSPHATASE YOR283W-RELATED"/>
    <property type="match status" value="1"/>
</dbReference>
<feature type="active site" description="Proton donor/acceptor" evidence="1">
    <location>
        <position position="82"/>
    </location>
</feature>
<sequence>MTRLILTRHAETLWHAENRYAGRSEIGLTEQGLRQAEALGRWAAKADLDAIWASPMQRVRATAAPAAQASGFPPTFDGRLREVDFGWLEGKTRKEAQAERPAELAAYLENPVDNVFEGAEAPREAVARGWAALDTIAASHEGQRVLIVAHSTLIRLLLCDLLDIPLQRYRQVFPALGNCTLTEIDISNRGIGLITLNIPTYLDGLSHD</sequence>
<evidence type="ECO:0000256" key="1">
    <source>
        <dbReference type="PIRSR" id="PIRSR613078-1"/>
    </source>
</evidence>
<protein>
    <submittedName>
        <fullName evidence="3">Histidine phosphatase family protein</fullName>
    </submittedName>
</protein>
<dbReference type="AlphaFoldDB" id="A0A5B8LZ22"/>
<gene>
    <name evidence="3" type="ORF">FPZ08_18830</name>
</gene>
<feature type="binding site" evidence="2">
    <location>
        <position position="58"/>
    </location>
    <ligand>
        <name>substrate</name>
    </ligand>
</feature>
<dbReference type="RefSeq" id="WP_146291811.1">
    <property type="nucleotide sequence ID" value="NZ_CP042304.1"/>
</dbReference>
<dbReference type="OrthoDB" id="9781415at2"/>
<accession>A0A5B8LZ22</accession>
<dbReference type="SUPFAM" id="SSF53254">
    <property type="entry name" value="Phosphoglycerate mutase-like"/>
    <property type="match status" value="1"/>
</dbReference>
<dbReference type="Pfam" id="PF00300">
    <property type="entry name" value="His_Phos_1"/>
    <property type="match status" value="1"/>
</dbReference>
<dbReference type="SMART" id="SM00855">
    <property type="entry name" value="PGAM"/>
    <property type="match status" value="1"/>
</dbReference>
<dbReference type="EMBL" id="CP042304">
    <property type="protein sequence ID" value="QDZ12622.1"/>
    <property type="molecule type" value="Genomic_DNA"/>
</dbReference>
<dbReference type="KEGG" id="dea:FPZ08_18830"/>